<protein>
    <submittedName>
        <fullName evidence="2">Uncharacterized protein</fullName>
    </submittedName>
</protein>
<dbReference type="AlphaFoldDB" id="R7S4E2"/>
<sequence>MSRSETRSFASVAVETSDRIARKKASPSNTLRDRQRANKHERKTYLCTFSTQQVLHTTLPHPGNTPSPAPDASSSPAAPSARASASRSPRNFLLRPRLSVALAAVPSAPGGASWASSAPAPGKAAETRVGEGNAVAGGVGEYVRPGVGGSESGKPVHVREQTVHTERLQLTHSPLKTHIAHATTWPGRPTTWRWHDAHWVASRTTTPGCTFGFEFDGDDDVDRTSEPVRCEVACPARSSVSLRLLSGGLRYHAPLCMYASTKPLESLADRR</sequence>
<gene>
    <name evidence="2" type="ORF">PUNSTDRAFT_116608</name>
</gene>
<dbReference type="Proteomes" id="UP000054196">
    <property type="component" value="Unassembled WGS sequence"/>
</dbReference>
<organism evidence="2 3">
    <name type="scientific">Punctularia strigosozonata (strain HHB-11173)</name>
    <name type="common">White-rot fungus</name>
    <dbReference type="NCBI Taxonomy" id="741275"/>
    <lineage>
        <taxon>Eukaryota</taxon>
        <taxon>Fungi</taxon>
        <taxon>Dikarya</taxon>
        <taxon>Basidiomycota</taxon>
        <taxon>Agaricomycotina</taxon>
        <taxon>Agaricomycetes</taxon>
        <taxon>Corticiales</taxon>
        <taxon>Punctulariaceae</taxon>
        <taxon>Punctularia</taxon>
    </lineage>
</organism>
<reference evidence="3" key="1">
    <citation type="journal article" date="2012" name="Science">
        <title>The Paleozoic origin of enzymatic lignin decomposition reconstructed from 31 fungal genomes.</title>
        <authorList>
            <person name="Floudas D."/>
            <person name="Binder M."/>
            <person name="Riley R."/>
            <person name="Barry K."/>
            <person name="Blanchette R.A."/>
            <person name="Henrissat B."/>
            <person name="Martinez A.T."/>
            <person name="Otillar R."/>
            <person name="Spatafora J.W."/>
            <person name="Yadav J.S."/>
            <person name="Aerts A."/>
            <person name="Benoit I."/>
            <person name="Boyd A."/>
            <person name="Carlson A."/>
            <person name="Copeland A."/>
            <person name="Coutinho P.M."/>
            <person name="de Vries R.P."/>
            <person name="Ferreira P."/>
            <person name="Findley K."/>
            <person name="Foster B."/>
            <person name="Gaskell J."/>
            <person name="Glotzer D."/>
            <person name="Gorecki P."/>
            <person name="Heitman J."/>
            <person name="Hesse C."/>
            <person name="Hori C."/>
            <person name="Igarashi K."/>
            <person name="Jurgens J.A."/>
            <person name="Kallen N."/>
            <person name="Kersten P."/>
            <person name="Kohler A."/>
            <person name="Kuees U."/>
            <person name="Kumar T.K.A."/>
            <person name="Kuo A."/>
            <person name="LaButti K."/>
            <person name="Larrondo L.F."/>
            <person name="Lindquist E."/>
            <person name="Ling A."/>
            <person name="Lombard V."/>
            <person name="Lucas S."/>
            <person name="Lundell T."/>
            <person name="Martin R."/>
            <person name="McLaughlin D.J."/>
            <person name="Morgenstern I."/>
            <person name="Morin E."/>
            <person name="Murat C."/>
            <person name="Nagy L.G."/>
            <person name="Nolan M."/>
            <person name="Ohm R.A."/>
            <person name="Patyshakuliyeva A."/>
            <person name="Rokas A."/>
            <person name="Ruiz-Duenas F.J."/>
            <person name="Sabat G."/>
            <person name="Salamov A."/>
            <person name="Samejima M."/>
            <person name="Schmutz J."/>
            <person name="Slot J.C."/>
            <person name="St John F."/>
            <person name="Stenlid J."/>
            <person name="Sun H."/>
            <person name="Sun S."/>
            <person name="Syed K."/>
            <person name="Tsang A."/>
            <person name="Wiebenga A."/>
            <person name="Young D."/>
            <person name="Pisabarro A."/>
            <person name="Eastwood D.C."/>
            <person name="Martin F."/>
            <person name="Cullen D."/>
            <person name="Grigoriev I.V."/>
            <person name="Hibbett D.S."/>
        </authorList>
    </citation>
    <scope>NUCLEOTIDE SEQUENCE [LARGE SCALE GENOMIC DNA]</scope>
    <source>
        <strain evidence="3">HHB-11173 SS5</strain>
    </source>
</reference>
<feature type="region of interest" description="Disordered" evidence="1">
    <location>
        <begin position="107"/>
        <end position="127"/>
    </location>
</feature>
<accession>R7S4E2</accession>
<dbReference type="HOGENOM" id="CLU_1027260_0_0_1"/>
<feature type="compositionally biased region" description="Polar residues" evidence="1">
    <location>
        <begin position="47"/>
        <end position="56"/>
    </location>
</feature>
<dbReference type="EMBL" id="JH687556">
    <property type="protein sequence ID" value="EIN04116.1"/>
    <property type="molecule type" value="Genomic_DNA"/>
</dbReference>
<evidence type="ECO:0000256" key="1">
    <source>
        <dbReference type="SAM" id="MobiDB-lite"/>
    </source>
</evidence>
<dbReference type="KEGG" id="psq:PUNSTDRAFT_116608"/>
<evidence type="ECO:0000313" key="3">
    <source>
        <dbReference type="Proteomes" id="UP000054196"/>
    </source>
</evidence>
<keyword evidence="3" id="KW-1185">Reference proteome</keyword>
<dbReference type="RefSeq" id="XP_007388587.1">
    <property type="nucleotide sequence ID" value="XM_007388525.1"/>
</dbReference>
<feature type="region of interest" description="Disordered" evidence="1">
    <location>
        <begin position="1"/>
        <end position="90"/>
    </location>
</feature>
<dbReference type="GeneID" id="18876824"/>
<name>R7S4E2_PUNST</name>
<evidence type="ECO:0000313" key="2">
    <source>
        <dbReference type="EMBL" id="EIN04116.1"/>
    </source>
</evidence>
<proteinExistence type="predicted"/>
<feature type="compositionally biased region" description="Low complexity" evidence="1">
    <location>
        <begin position="70"/>
        <end position="90"/>
    </location>
</feature>